<protein>
    <submittedName>
        <fullName evidence="4">SDR family NAD(P)-dependent oxidoreductase</fullName>
    </submittedName>
</protein>
<evidence type="ECO:0000259" key="3">
    <source>
        <dbReference type="SMART" id="SM00822"/>
    </source>
</evidence>
<dbReference type="SUPFAM" id="SSF51735">
    <property type="entry name" value="NAD(P)-binding Rossmann-fold domains"/>
    <property type="match status" value="1"/>
</dbReference>
<name>A0ABY8MK58_9SPIO</name>
<dbReference type="PANTHER" id="PTHR44196:SF1">
    <property type="entry name" value="DEHYDROGENASE_REDUCTASE SDR FAMILY MEMBER 7B"/>
    <property type="match status" value="1"/>
</dbReference>
<evidence type="ECO:0000313" key="4">
    <source>
        <dbReference type="EMBL" id="WGK69970.1"/>
    </source>
</evidence>
<keyword evidence="2" id="KW-0560">Oxidoreductase</keyword>
<dbReference type="EMBL" id="CP123443">
    <property type="protein sequence ID" value="WGK69970.1"/>
    <property type="molecule type" value="Genomic_DNA"/>
</dbReference>
<dbReference type="Gene3D" id="3.40.50.720">
    <property type="entry name" value="NAD(P)-binding Rossmann-like Domain"/>
    <property type="match status" value="1"/>
</dbReference>
<organism evidence="4 5">
    <name type="scientific">Candidatus Haliotispira prima</name>
    <dbReference type="NCBI Taxonomy" id="3034016"/>
    <lineage>
        <taxon>Bacteria</taxon>
        <taxon>Pseudomonadati</taxon>
        <taxon>Spirochaetota</taxon>
        <taxon>Spirochaetia</taxon>
        <taxon>Spirochaetales</taxon>
        <taxon>Spirochaetaceae</taxon>
        <taxon>Candidatus Haliotispira</taxon>
    </lineage>
</organism>
<gene>
    <name evidence="4" type="ORF">P0082_03685</name>
</gene>
<proteinExistence type="inferred from homology"/>
<dbReference type="Pfam" id="PF00106">
    <property type="entry name" value="adh_short"/>
    <property type="match status" value="1"/>
</dbReference>
<evidence type="ECO:0000256" key="2">
    <source>
        <dbReference type="ARBA" id="ARBA00023002"/>
    </source>
</evidence>
<evidence type="ECO:0000313" key="5">
    <source>
        <dbReference type="Proteomes" id="UP001228690"/>
    </source>
</evidence>
<dbReference type="InterPro" id="IPR036291">
    <property type="entry name" value="NAD(P)-bd_dom_sf"/>
</dbReference>
<dbReference type="InterPro" id="IPR057326">
    <property type="entry name" value="KR_dom"/>
</dbReference>
<keyword evidence="5" id="KW-1185">Reference proteome</keyword>
<dbReference type="PRINTS" id="PR00081">
    <property type="entry name" value="GDHRDH"/>
</dbReference>
<feature type="domain" description="Ketoreductase" evidence="3">
    <location>
        <begin position="6"/>
        <end position="192"/>
    </location>
</feature>
<sequence length="291" mass="31981">MKLAKKTIWITGSSGGIGLAMAQQAVREGAATVVLSGSNAEKLANAAALCRDIASQQSTPCKILCLRFDISKTDEINRAAEQYRQQLDHLDVLVHNAGVSQRTPMLNTTHAVERYLMEVNYWGAVTLTKLLLPKMLENQHCYIGVTSSVTGLFGVPLRTSYCAGKHALNGYFMALQAEYYQKGLRVTLLCPGKINTEISKSALMGDGTSLGIIEKGHEKGLSAKRCAAIFWSAAKRGRLICYAVRLEALAIWLHRLSPQLGSALIRKALPLREDALEQKAQEARERSHSRW</sequence>
<dbReference type="PROSITE" id="PS00061">
    <property type="entry name" value="ADH_SHORT"/>
    <property type="match status" value="1"/>
</dbReference>
<comment type="similarity">
    <text evidence="1">Belongs to the short-chain dehydrogenases/reductases (SDR) family.</text>
</comment>
<dbReference type="InterPro" id="IPR002347">
    <property type="entry name" value="SDR_fam"/>
</dbReference>
<reference evidence="4 5" key="1">
    <citation type="submission" date="2023-04" db="EMBL/GenBank/DDBJ databases">
        <title>Spirochaete genome identified in red abalone sample constitutes a novel genus.</title>
        <authorList>
            <person name="Sharma S.P."/>
            <person name="Purcell C.M."/>
            <person name="Hyde J.R."/>
            <person name="Severin A.J."/>
        </authorList>
    </citation>
    <scope>NUCLEOTIDE SEQUENCE [LARGE SCALE GENOMIC DNA]</scope>
    <source>
        <strain evidence="4 5">SP-2023</strain>
    </source>
</reference>
<dbReference type="PANTHER" id="PTHR44196">
    <property type="entry name" value="DEHYDROGENASE/REDUCTASE SDR FAMILY MEMBER 7B"/>
    <property type="match status" value="1"/>
</dbReference>
<dbReference type="RefSeq" id="WP_326928174.1">
    <property type="nucleotide sequence ID" value="NZ_CP123443.1"/>
</dbReference>
<dbReference type="SMART" id="SM00822">
    <property type="entry name" value="PKS_KR"/>
    <property type="match status" value="1"/>
</dbReference>
<dbReference type="Proteomes" id="UP001228690">
    <property type="component" value="Chromosome"/>
</dbReference>
<accession>A0ABY8MK58</accession>
<evidence type="ECO:0000256" key="1">
    <source>
        <dbReference type="ARBA" id="ARBA00006484"/>
    </source>
</evidence>
<dbReference type="InterPro" id="IPR020904">
    <property type="entry name" value="Sc_DH/Rdtase_CS"/>
</dbReference>